<organism evidence="2 4">
    <name type="scientific">Agrobacterium vitis</name>
    <name type="common">Rhizobium vitis</name>
    <dbReference type="NCBI Taxonomy" id="373"/>
    <lineage>
        <taxon>Bacteria</taxon>
        <taxon>Pseudomonadati</taxon>
        <taxon>Pseudomonadota</taxon>
        <taxon>Alphaproteobacteria</taxon>
        <taxon>Hyphomicrobiales</taxon>
        <taxon>Rhizobiaceae</taxon>
        <taxon>Rhizobium/Agrobacterium group</taxon>
        <taxon>Agrobacterium</taxon>
    </lineage>
</organism>
<accession>A0A1S2E2J9</accession>
<evidence type="ECO:0000313" key="2">
    <source>
        <dbReference type="EMBL" id="MUZ74361.1"/>
    </source>
</evidence>
<dbReference type="EMBL" id="WPHR01000015">
    <property type="protein sequence ID" value="MUZ74361.1"/>
    <property type="molecule type" value="Genomic_DNA"/>
</dbReference>
<reference evidence="2 4" key="2">
    <citation type="submission" date="2019-12" db="EMBL/GenBank/DDBJ databases">
        <title>Whole-genome sequencing of Allorhizobium vitis.</title>
        <authorList>
            <person name="Gan H.M."/>
            <person name="Szegedi E."/>
            <person name="Burr T."/>
            <person name="Savka M.A."/>
        </authorList>
    </citation>
    <scope>NUCLEOTIDE SEQUENCE [LARGE SCALE GENOMIC DNA]</scope>
    <source>
        <strain evidence="2 4">CG516</strain>
    </source>
</reference>
<dbReference type="Proteomes" id="UP000477951">
    <property type="component" value="Unassembled WGS sequence"/>
</dbReference>
<gene>
    <name evidence="1" type="ORF">BBI04_000400</name>
    <name evidence="2" type="ORF">GOZ90_16860</name>
</gene>
<evidence type="ECO:0000313" key="1">
    <source>
        <dbReference type="EMBL" id="MUP03290.1"/>
    </source>
</evidence>
<evidence type="ECO:0000313" key="4">
    <source>
        <dbReference type="Proteomes" id="UP000477951"/>
    </source>
</evidence>
<sequence length="67" mass="7457">MPDDENALVLKLLMDVAVARKRAAEATLNAYAANALPELATEEDLRFWRDALNDAEDEILRLTNGDN</sequence>
<reference evidence="1 3" key="1">
    <citation type="submission" date="2019-11" db="EMBL/GenBank/DDBJ databases">
        <title>Whole-genome sequencing of Allorhizobium vitis.</title>
        <authorList>
            <person name="Gan H.M."/>
            <person name="Savka M.A."/>
        </authorList>
    </citation>
    <scope>NUCLEOTIDE SEQUENCE [LARGE SCALE GENOMIC DNA]</scope>
    <source>
        <strain evidence="1 3">AB4</strain>
    </source>
</reference>
<protein>
    <submittedName>
        <fullName evidence="2">Uncharacterized protein</fullName>
    </submittedName>
</protein>
<dbReference type="RefSeq" id="WP_070166897.1">
    <property type="nucleotide sequence ID" value="NZ_CP118259.1"/>
</dbReference>
<evidence type="ECO:0000313" key="3">
    <source>
        <dbReference type="Proteomes" id="UP000175993"/>
    </source>
</evidence>
<dbReference type="AlphaFoldDB" id="A0A1S2E2J9"/>
<name>A0A1S2E2J9_AGRVI</name>
<proteinExistence type="predicted"/>
<dbReference type="EMBL" id="MBEV02000001">
    <property type="protein sequence ID" value="MUP03290.1"/>
    <property type="molecule type" value="Genomic_DNA"/>
</dbReference>
<dbReference type="Proteomes" id="UP000175993">
    <property type="component" value="Unassembled WGS sequence"/>
</dbReference>
<comment type="caution">
    <text evidence="2">The sequence shown here is derived from an EMBL/GenBank/DDBJ whole genome shotgun (WGS) entry which is preliminary data.</text>
</comment>